<dbReference type="OMA" id="HMATIIS"/>
<dbReference type="Pfam" id="PF10448">
    <property type="entry name" value="POC3_POC4"/>
    <property type="match status" value="1"/>
</dbReference>
<accession>J7QZS7</accession>
<dbReference type="OrthoDB" id="4035555at2759"/>
<dbReference type="eggNOG" id="ENOG502S7JE">
    <property type="taxonomic scope" value="Eukaryota"/>
</dbReference>
<dbReference type="Gene3D" id="3.30.230.100">
    <property type="match status" value="1"/>
</dbReference>
<dbReference type="GO" id="GO:0032991">
    <property type="term" value="C:protein-containing complex"/>
    <property type="evidence" value="ECO:0007669"/>
    <property type="project" value="EnsemblFungi"/>
</dbReference>
<dbReference type="GO" id="GO:0051131">
    <property type="term" value="P:chaperone-mediated protein complex assembly"/>
    <property type="evidence" value="ECO:0007669"/>
    <property type="project" value="EnsemblFungi"/>
</dbReference>
<organism evidence="1 2">
    <name type="scientific">Huiozyma naganishii (strain ATCC MYA-139 / BCRC 22969 / CBS 8797 / KCTC 17520 / NBRC 10181 / NCYC 3082 / Yp74L-3)</name>
    <name type="common">Yeast</name>
    <name type="synonym">Kazachstania naganishii</name>
    <dbReference type="NCBI Taxonomy" id="1071383"/>
    <lineage>
        <taxon>Eukaryota</taxon>
        <taxon>Fungi</taxon>
        <taxon>Dikarya</taxon>
        <taxon>Ascomycota</taxon>
        <taxon>Saccharomycotina</taxon>
        <taxon>Saccharomycetes</taxon>
        <taxon>Saccharomycetales</taxon>
        <taxon>Saccharomycetaceae</taxon>
        <taxon>Huiozyma</taxon>
    </lineage>
</organism>
<keyword evidence="2" id="KW-1185">Reference proteome</keyword>
<dbReference type="KEGG" id="kng:KNAG_0A03020"/>
<reference evidence="1 2" key="1">
    <citation type="journal article" date="2011" name="Proc. Natl. Acad. Sci. U.S.A.">
        <title>Evolutionary erosion of yeast sex chromosomes by mating-type switching accidents.</title>
        <authorList>
            <person name="Gordon J.L."/>
            <person name="Armisen D."/>
            <person name="Proux-Wera E."/>
            <person name="Oheigeartaigh S.S."/>
            <person name="Byrne K.P."/>
            <person name="Wolfe K.H."/>
        </authorList>
    </citation>
    <scope>NUCLEOTIDE SEQUENCE [LARGE SCALE GENOMIC DNA]</scope>
    <source>
        <strain evidence="2">ATCC MYA-139 / BCRC 22969 / CBS 8797 / CCRC 22969 / KCTC 17520 / NBRC 10181 / NCYC 3082</strain>
    </source>
</reference>
<dbReference type="GO" id="GO:0043248">
    <property type="term" value="P:proteasome assembly"/>
    <property type="evidence" value="ECO:0007669"/>
    <property type="project" value="EnsemblFungi"/>
</dbReference>
<dbReference type="Proteomes" id="UP000006310">
    <property type="component" value="Chromosome 1"/>
</dbReference>
<dbReference type="GO" id="GO:0005737">
    <property type="term" value="C:cytoplasm"/>
    <property type="evidence" value="ECO:0007669"/>
    <property type="project" value="EnsemblFungi"/>
</dbReference>
<dbReference type="GeneID" id="34523625"/>
<dbReference type="EMBL" id="HE978314">
    <property type="protein sequence ID" value="CCK67990.1"/>
    <property type="molecule type" value="Genomic_DNA"/>
</dbReference>
<protein>
    <recommendedName>
        <fullName evidence="3">Proteasome assembly chaperone 3</fullName>
    </recommendedName>
</protein>
<sequence length="151" mass="16405">MSVRTVIRDLKSDEDASVSVPLQLVATIPTDEANTKIPISISVSYLNGGATGAQRAGTAKLQSYHYAVPNRRASHKKDNVADMPLLDTNNDWVRDLTRKIAVSVAKRHGKPCYVAWASNTELNGNGLSMDQLFMLKSCISAIDSMMPSPTN</sequence>
<dbReference type="GO" id="GO:0005634">
    <property type="term" value="C:nucleus"/>
    <property type="evidence" value="ECO:0007669"/>
    <property type="project" value="EnsemblFungi"/>
</dbReference>
<dbReference type="STRING" id="1071383.J7QZS7"/>
<evidence type="ECO:0008006" key="3">
    <source>
        <dbReference type="Google" id="ProtNLM"/>
    </source>
</evidence>
<proteinExistence type="predicted"/>
<evidence type="ECO:0000313" key="1">
    <source>
        <dbReference type="EMBL" id="CCK67990.1"/>
    </source>
</evidence>
<dbReference type="HOGENOM" id="CLU_133955_0_0_1"/>
<reference evidence="2" key="2">
    <citation type="submission" date="2012-08" db="EMBL/GenBank/DDBJ databases">
        <title>Genome sequence of Kazachstania naganishii.</title>
        <authorList>
            <person name="Gordon J.L."/>
            <person name="Armisen D."/>
            <person name="Proux-Wera E."/>
            <person name="OhEigeartaigh S.S."/>
            <person name="Byrne K.P."/>
            <person name="Wolfe K.H."/>
        </authorList>
    </citation>
    <scope>NUCLEOTIDE SEQUENCE [LARGE SCALE GENOMIC DNA]</scope>
    <source>
        <strain evidence="2">ATCC MYA-139 / BCRC 22969 / CBS 8797 / CCRC 22969 / KCTC 17520 / NBRC 10181 / NCYC 3082</strain>
    </source>
</reference>
<gene>
    <name evidence="1" type="primary">KNAG0A03020</name>
    <name evidence="1" type="ordered locus">KNAG_0A03020</name>
</gene>
<name>J7QZS7_HUIN7</name>
<dbReference type="InterPro" id="IPR018854">
    <property type="entry name" value="Psome_chaperone_3/4"/>
</dbReference>
<dbReference type="AlphaFoldDB" id="J7QZS7"/>
<evidence type="ECO:0000313" key="2">
    <source>
        <dbReference type="Proteomes" id="UP000006310"/>
    </source>
</evidence>
<dbReference type="RefSeq" id="XP_022462236.1">
    <property type="nucleotide sequence ID" value="XM_022607329.1"/>
</dbReference>